<dbReference type="EMBL" id="HBIN01012000">
    <property type="protein sequence ID" value="CAE0438797.1"/>
    <property type="molecule type" value="Transcribed_RNA"/>
</dbReference>
<reference evidence="3" key="1">
    <citation type="submission" date="2021-01" db="EMBL/GenBank/DDBJ databases">
        <authorList>
            <person name="Corre E."/>
            <person name="Pelletier E."/>
            <person name="Niang G."/>
            <person name="Scheremetjew M."/>
            <person name="Finn R."/>
            <person name="Kale V."/>
            <person name="Holt S."/>
            <person name="Cochrane G."/>
            <person name="Meng A."/>
            <person name="Brown T."/>
            <person name="Cohen L."/>
        </authorList>
    </citation>
    <scope>NUCLEOTIDE SEQUENCE</scope>
    <source>
        <strain evidence="3">GSBS06</strain>
    </source>
</reference>
<feature type="compositionally biased region" description="Basic and acidic residues" evidence="1">
    <location>
        <begin position="25"/>
        <end position="38"/>
    </location>
</feature>
<proteinExistence type="predicted"/>
<organism evidence="3">
    <name type="scientific">Aplanochytrium stocchinoi</name>
    <dbReference type="NCBI Taxonomy" id="215587"/>
    <lineage>
        <taxon>Eukaryota</taxon>
        <taxon>Sar</taxon>
        <taxon>Stramenopiles</taxon>
        <taxon>Bigyra</taxon>
        <taxon>Labyrinthulomycetes</taxon>
        <taxon>Thraustochytrida</taxon>
        <taxon>Thraustochytriidae</taxon>
        <taxon>Aplanochytrium</taxon>
    </lineage>
</organism>
<evidence type="ECO:0000313" key="2">
    <source>
        <dbReference type="EMBL" id="CAE0438797.1"/>
    </source>
</evidence>
<dbReference type="EMBL" id="HBIN01012002">
    <property type="protein sequence ID" value="CAE0438799.1"/>
    <property type="molecule type" value="Transcribed_RNA"/>
</dbReference>
<gene>
    <name evidence="2" type="ORF">ASTO00021_LOCUS9019</name>
    <name evidence="3" type="ORF">ASTO00021_LOCUS9021</name>
</gene>
<accession>A0A6S8CHC9</accession>
<feature type="region of interest" description="Disordered" evidence="1">
    <location>
        <begin position="18"/>
        <end position="39"/>
    </location>
</feature>
<dbReference type="AlphaFoldDB" id="A0A6S8CHC9"/>
<protein>
    <submittedName>
        <fullName evidence="3">Uncharacterized protein</fullName>
    </submittedName>
</protein>
<sequence>MNVLNRLGTTARRSSEGATGSILELKQKGAHADNKDEKDDTEIASVVITTVCDHSYDHLFQSVPQESELGRVVVYAVKVGNVLTRILRSLKGEEIDVKECWDAKEKKTLEDLRENCEKAGHDAVCFNFECSGGYSDSGFGTYSRHHLELLSFLVKEYGCLTMFSDFSLKALIKDWDTRLLGPNPFVQVGTFSGSMRLVFEPEKLKNSASAQLETVGGLCDDGNGKGSAECSAMASTIVFTITKKANENNELCSKDETELSQKEITKKNNLPYEINVLSVVEMMCSEGFTENIVNKINGNKGQVVCHAAEARGPAGHVIITYPPSASAIAAVHEQEQEQGGDDNDDIDNEPVRGAILASCGHWIELMKVDASMERLLDMAGEEYGVESDRWQSMNQELTSLSGAARQAKMQEYSHNYIQSRTPAKYNKKLVKSKASNNI</sequence>
<evidence type="ECO:0000313" key="3">
    <source>
        <dbReference type="EMBL" id="CAE0438799.1"/>
    </source>
</evidence>
<name>A0A6S8CHC9_9STRA</name>
<evidence type="ECO:0000256" key="1">
    <source>
        <dbReference type="SAM" id="MobiDB-lite"/>
    </source>
</evidence>